<feature type="compositionally biased region" description="Basic and acidic residues" evidence="1">
    <location>
        <begin position="398"/>
        <end position="410"/>
    </location>
</feature>
<name>A0A4D8Q6S8_AZOBR</name>
<reference evidence="2 3" key="1">
    <citation type="submission" date="2018-09" db="EMBL/GenBank/DDBJ databases">
        <title>Whole genome based analysis of evolution and adaptive divergence in Indian and Brazilian strains of Azospirillum brasilense.</title>
        <authorList>
            <person name="Singh C."/>
            <person name="Tripathi A.K."/>
        </authorList>
    </citation>
    <scope>NUCLEOTIDE SEQUENCE [LARGE SCALE GENOMIC DNA]</scope>
    <source>
        <strain evidence="2 3">MTCC4036</strain>
        <plasmid evidence="2 3">p1</plasmid>
    </source>
</reference>
<dbReference type="Proteomes" id="UP000298596">
    <property type="component" value="Plasmid p1"/>
</dbReference>
<feature type="compositionally biased region" description="Basic residues" evidence="1">
    <location>
        <begin position="386"/>
        <end position="397"/>
    </location>
</feature>
<protein>
    <submittedName>
        <fullName evidence="2">DUF2817 domain-containing protein</fullName>
    </submittedName>
</protein>
<dbReference type="AlphaFoldDB" id="A0A4D8Q6S8"/>
<dbReference type="EMBL" id="CP032331">
    <property type="protein sequence ID" value="QCO04951.1"/>
    <property type="molecule type" value="Genomic_DNA"/>
</dbReference>
<feature type="compositionally biased region" description="Basic and acidic residues" evidence="1">
    <location>
        <begin position="376"/>
        <end position="385"/>
    </location>
</feature>
<evidence type="ECO:0000313" key="2">
    <source>
        <dbReference type="EMBL" id="QCO04951.1"/>
    </source>
</evidence>
<geneLocation type="plasmid" evidence="2">
    <name>p1</name>
</geneLocation>
<accession>A0A4D8Q6S8</accession>
<evidence type="ECO:0000313" key="3">
    <source>
        <dbReference type="Proteomes" id="UP000298596"/>
    </source>
</evidence>
<proteinExistence type="predicted"/>
<dbReference type="Gene3D" id="3.40.630.10">
    <property type="entry name" value="Zn peptidases"/>
    <property type="match status" value="1"/>
</dbReference>
<feature type="compositionally biased region" description="Basic and acidic residues" evidence="1">
    <location>
        <begin position="442"/>
        <end position="451"/>
    </location>
</feature>
<gene>
    <name evidence="2" type="ORF">D3867_16895</name>
</gene>
<organism evidence="2 3">
    <name type="scientific">Azospirillum brasilense</name>
    <dbReference type="NCBI Taxonomy" id="192"/>
    <lineage>
        <taxon>Bacteria</taxon>
        <taxon>Pseudomonadati</taxon>
        <taxon>Pseudomonadota</taxon>
        <taxon>Alphaproteobacteria</taxon>
        <taxon>Rhodospirillales</taxon>
        <taxon>Azospirillaceae</taxon>
        <taxon>Azospirillum</taxon>
    </lineage>
</organism>
<feature type="compositionally biased region" description="Low complexity" evidence="1">
    <location>
        <begin position="496"/>
        <end position="517"/>
    </location>
</feature>
<keyword evidence="2" id="KW-0614">Plasmid</keyword>
<dbReference type="Pfam" id="PF10994">
    <property type="entry name" value="DUF2817"/>
    <property type="match status" value="1"/>
</dbReference>
<evidence type="ECO:0000256" key="1">
    <source>
        <dbReference type="SAM" id="MobiDB-lite"/>
    </source>
</evidence>
<feature type="region of interest" description="Disordered" evidence="1">
    <location>
        <begin position="468"/>
        <end position="537"/>
    </location>
</feature>
<feature type="region of interest" description="Disordered" evidence="1">
    <location>
        <begin position="367"/>
        <end position="451"/>
    </location>
</feature>
<sequence>MPSPSPSPERAMEFTDAYARSYAGARRKFIDAAAAVGATLARHTHPDARGPNGEDLSVDVAVLGDPRARRAALILSGTHGQEGYAGSAAQIAWLGSGDPARLPADVAVVLVHALNPYGFAHGTRTTENNVDLNRNFVDHAAPYPDNPGYARLHPVLIPEDWTLAALEEADSEQERFRAEHGADALFDALARGQYTHPDGLVYGGRGREWSNRTLEAIVRDHLEAAEKVAFIDWHTGIGDFAEPFFLCFNEEGGELFERAASWWGDDRVKGQRPHGLARPNYQGLVFHGVQAFLGDRPMTGAVIEFGTRGAAMRRALRLDQWLRFKAEPGTDRYAMLRDDMLDAFVPVQQAWRDATLRHGLAITRQAVQPVQPGAGADRRRAEPVGRRQHPAHPRRRHSDGGRPAGRDPHTARRARGVPHPRTPAGLDGAGGRARLKRSKLRTGPDRARDLLGRSSTITAIVRQRDGSIWRSSTRSRRSARWTRRSPHHTAPCGLASSTRSPSTTPRPVVSSERAQSGGSRGGRRRPAGPAFPRLRSP</sequence>
<dbReference type="InterPro" id="IPR021259">
    <property type="entry name" value="DUF2817"/>
</dbReference>
<dbReference type="CDD" id="cd06233">
    <property type="entry name" value="M14-like"/>
    <property type="match status" value="1"/>
</dbReference>
<dbReference type="SUPFAM" id="SSF53187">
    <property type="entry name" value="Zn-dependent exopeptidases"/>
    <property type="match status" value="1"/>
</dbReference>
<feature type="compositionally biased region" description="Low complexity" evidence="1">
    <location>
        <begin position="527"/>
        <end position="537"/>
    </location>
</feature>
<feature type="compositionally biased region" description="Basic residues" evidence="1">
    <location>
        <begin position="473"/>
        <end position="487"/>
    </location>
</feature>